<dbReference type="Pfam" id="PF00540">
    <property type="entry name" value="Gag_p17"/>
    <property type="match status" value="1"/>
</dbReference>
<dbReference type="InterPro" id="IPR045345">
    <property type="entry name" value="Gag_p24_C"/>
</dbReference>
<dbReference type="InterPro" id="IPR050195">
    <property type="entry name" value="Primate_lentivir_Gag_pol-like"/>
</dbReference>
<keyword evidence="20 25" id="KW-0543">Viral nucleoprotein</keyword>
<dbReference type="GO" id="GO:0030430">
    <property type="term" value="C:host cell cytoplasm"/>
    <property type="evidence" value="ECO:0007669"/>
    <property type="project" value="UniProtKB-SubCell"/>
</dbReference>
<keyword evidence="7 25" id="KW-1048">Host nucleus</keyword>
<evidence type="ECO:0000259" key="27">
    <source>
        <dbReference type="PROSITE" id="PS50158"/>
    </source>
</evidence>
<keyword evidence="8 25" id="KW-0945">Host-virus interaction</keyword>
<dbReference type="GO" id="GO:0020002">
    <property type="term" value="C:host cell plasma membrane"/>
    <property type="evidence" value="ECO:0007669"/>
    <property type="project" value="UniProtKB-SubCell"/>
</dbReference>
<dbReference type="GO" id="GO:0042025">
    <property type="term" value="C:host cell nucleus"/>
    <property type="evidence" value="ECO:0007669"/>
    <property type="project" value="UniProtKB-SubCell"/>
</dbReference>
<dbReference type="SMART" id="SM00343">
    <property type="entry name" value="ZnF_C2HC"/>
    <property type="match status" value="2"/>
</dbReference>
<feature type="domain" description="CCHC-type" evidence="27">
    <location>
        <begin position="386"/>
        <end position="401"/>
    </location>
</feature>
<gene>
    <name evidence="28" type="primary">gag</name>
</gene>
<evidence type="ECO:0000256" key="4">
    <source>
        <dbReference type="ARBA" id="ARBA00022511"/>
    </source>
</evidence>
<comment type="subcellular location">
    <molecule>Matrix protein p17</molecule>
    <subcellularLocation>
        <location evidence="25">Virion membrane</location>
        <topology evidence="25">Lipid-anchor</topology>
    </subcellularLocation>
    <subcellularLocation>
        <location evidence="25">Host nucleus</location>
    </subcellularLocation>
    <subcellularLocation>
        <location evidence="25">Host cytoplasm</location>
    </subcellularLocation>
</comment>
<dbReference type="Gene3D" id="1.10.375.10">
    <property type="entry name" value="Human Immunodeficiency Virus Type 1 Capsid Protein"/>
    <property type="match status" value="1"/>
</dbReference>
<evidence type="ECO:0000313" key="28">
    <source>
        <dbReference type="EMBL" id="BAF32408.1"/>
    </source>
</evidence>
<dbReference type="Pfam" id="PF00098">
    <property type="entry name" value="zf-CCHC"/>
    <property type="match status" value="2"/>
</dbReference>
<keyword evidence="23" id="KW-0449">Lipoprotein</keyword>
<feature type="domain" description="CCHC-type" evidence="27">
    <location>
        <begin position="408"/>
        <end position="421"/>
    </location>
</feature>
<dbReference type="SUPFAM" id="SSF47836">
    <property type="entry name" value="Retroviral matrix proteins"/>
    <property type="match status" value="1"/>
</dbReference>
<evidence type="ECO:0000256" key="19">
    <source>
        <dbReference type="ARBA" id="ARBA00022884"/>
    </source>
</evidence>
<dbReference type="PROSITE" id="PS50158">
    <property type="entry name" value="ZF_CCHC"/>
    <property type="match status" value="2"/>
</dbReference>
<dbReference type="Gene3D" id="6.10.250.390">
    <property type="match status" value="1"/>
</dbReference>
<keyword evidence="6 25" id="KW-0167">Capsid protein</keyword>
<proteinExistence type="inferred from homology"/>
<keyword evidence="15 24" id="KW-0863">Zinc-finger</keyword>
<dbReference type="Pfam" id="PF00607">
    <property type="entry name" value="Gag_p24"/>
    <property type="match status" value="1"/>
</dbReference>
<accession>Q0EC23</accession>
<dbReference type="PANTHER" id="PTHR40389">
    <property type="entry name" value="ENDOGENOUS RETROVIRUS GROUP K MEMBER 24 GAG POLYPROTEIN-RELATED"/>
    <property type="match status" value="1"/>
</dbReference>
<keyword evidence="19 25" id="KW-0694">RNA-binding</keyword>
<comment type="PTM">
    <molecule>Gag-Pol polyprotein</molecule>
    <text evidence="25">Specific enzymatic cleavages by the viral protease yield mature proteins.</text>
</comment>
<dbReference type="SUPFAM" id="SSF57756">
    <property type="entry name" value="Retrovirus zinc finger-like domains"/>
    <property type="match status" value="1"/>
</dbReference>
<dbReference type="EMBL" id="AB253664">
    <property type="protein sequence ID" value="BAF32408.1"/>
    <property type="molecule type" value="Genomic_DNA"/>
</dbReference>
<dbReference type="FunFam" id="1.10.375.10:FF:000001">
    <property type="entry name" value="Gag polyprotein"/>
    <property type="match status" value="1"/>
</dbReference>
<comment type="similarity">
    <text evidence="2">Belongs to the primate lentivirus group gag polyprotein family.</text>
</comment>
<dbReference type="InterPro" id="IPR008916">
    <property type="entry name" value="Retrov_capsid_C"/>
</dbReference>
<feature type="compositionally biased region" description="Polar residues" evidence="26">
    <location>
        <begin position="109"/>
        <end position="130"/>
    </location>
</feature>
<dbReference type="SUPFAM" id="SSF47943">
    <property type="entry name" value="Retrovirus capsid protein, N-terminal core domain"/>
    <property type="match status" value="1"/>
</dbReference>
<evidence type="ECO:0000256" key="11">
    <source>
        <dbReference type="ARBA" id="ARBA00022707"/>
    </source>
</evidence>
<dbReference type="GO" id="GO:0005198">
    <property type="term" value="F:structural molecule activity"/>
    <property type="evidence" value="ECO:0007669"/>
    <property type="project" value="InterPro"/>
</dbReference>
<dbReference type="Pfam" id="PF08705">
    <property type="entry name" value="Gag_p6"/>
    <property type="match status" value="1"/>
</dbReference>
<dbReference type="InterPro" id="IPR001878">
    <property type="entry name" value="Znf_CCHC"/>
</dbReference>
<evidence type="ECO:0000256" key="1">
    <source>
        <dbReference type="ARBA" id="ARBA00004425"/>
    </source>
</evidence>
<dbReference type="InterPro" id="IPR000071">
    <property type="entry name" value="Lentvrl_matrix_N"/>
</dbReference>
<keyword evidence="3" id="KW-1187">Viral budding via the host ESCRT complexes</keyword>
<organismHost>
    <name type="scientific">Homo sapiens</name>
    <name type="common">Human</name>
    <dbReference type="NCBI Taxonomy" id="9606"/>
</organismHost>
<dbReference type="PANTHER" id="PTHR40389:SF3">
    <property type="entry name" value="IGE-BINDING PROTEIN"/>
    <property type="match status" value="1"/>
</dbReference>
<evidence type="ECO:0000256" key="10">
    <source>
        <dbReference type="ARBA" id="ARBA00022637"/>
    </source>
</evidence>
<keyword evidence="12 25" id="KW-0479">Metal-binding</keyword>
<keyword evidence="13" id="KW-0677">Repeat</keyword>
<dbReference type="FunFam" id="1.10.1200.30:FF:000001">
    <property type="entry name" value="Gag polyprotein"/>
    <property type="match status" value="1"/>
</dbReference>
<feature type="compositionally biased region" description="Basic and acidic residues" evidence="26">
    <location>
        <begin position="465"/>
        <end position="476"/>
    </location>
</feature>
<dbReference type="InterPro" id="IPR012344">
    <property type="entry name" value="Matrix_HIV/RSV_N"/>
</dbReference>
<organism evidence="28 29">
    <name type="scientific">Human immunodeficiency virus type 1</name>
    <name type="common">HIV-1</name>
    <dbReference type="NCBI Taxonomy" id="11676"/>
    <lineage>
        <taxon>Viruses</taxon>
        <taxon>Riboviria</taxon>
        <taxon>Pararnavirae</taxon>
        <taxon>Artverviricota</taxon>
        <taxon>Revtraviricetes</taxon>
        <taxon>Ortervirales</taxon>
        <taxon>Retroviridae</taxon>
        <taxon>Orthoretrovirinae</taxon>
        <taxon>Lentivirus</taxon>
        <taxon>Lentivirus humimdef1</taxon>
    </lineage>
</organism>
<name>Q0EC23_HV1</name>
<keyword evidence="16 25" id="KW-0862">Zinc</keyword>
<evidence type="ECO:0000256" key="8">
    <source>
        <dbReference type="ARBA" id="ARBA00022581"/>
    </source>
</evidence>
<dbReference type="PRINTS" id="PR00234">
    <property type="entry name" value="HIV1MATRIX"/>
</dbReference>
<dbReference type="GO" id="GO:0019013">
    <property type="term" value="C:viral nucleocapsid"/>
    <property type="evidence" value="ECO:0007669"/>
    <property type="project" value="UniProtKB-KW"/>
</dbReference>
<keyword evidence="11" id="KW-0519">Myristate</keyword>
<dbReference type="GO" id="GO:0055036">
    <property type="term" value="C:virion membrane"/>
    <property type="evidence" value="ECO:0007669"/>
    <property type="project" value="UniProtKB-SubCell"/>
</dbReference>
<evidence type="ECO:0000256" key="14">
    <source>
        <dbReference type="ARBA" id="ARBA00022758"/>
    </source>
</evidence>
<keyword evidence="17 25" id="KW-0946">Virion</keyword>
<protein>
    <recommendedName>
        <fullName evidence="25">Gag polyprotein</fullName>
    </recommendedName>
    <component>
        <recommendedName>
            <fullName evidence="25">Matrix protein p17</fullName>
            <shortName evidence="25">MA</shortName>
        </recommendedName>
    </component>
</protein>
<evidence type="ECO:0000256" key="18">
    <source>
        <dbReference type="ARBA" id="ARBA00022870"/>
    </source>
</evidence>
<dbReference type="Gene3D" id="4.10.60.10">
    <property type="entry name" value="Zinc finger, CCHC-type"/>
    <property type="match status" value="1"/>
</dbReference>
<evidence type="ECO:0000256" key="7">
    <source>
        <dbReference type="ARBA" id="ARBA00022562"/>
    </source>
</evidence>
<dbReference type="Gene3D" id="1.20.5.760">
    <property type="entry name" value="Single helix bin"/>
    <property type="match status" value="1"/>
</dbReference>
<dbReference type="GO" id="GO:0008270">
    <property type="term" value="F:zinc ion binding"/>
    <property type="evidence" value="ECO:0007669"/>
    <property type="project" value="UniProtKB-KW"/>
</dbReference>
<evidence type="ECO:0000256" key="9">
    <source>
        <dbReference type="ARBA" id="ARBA00022612"/>
    </source>
</evidence>
<keyword evidence="9" id="KW-1188">Viral release from host cell</keyword>
<dbReference type="GO" id="GO:0003723">
    <property type="term" value="F:RNA binding"/>
    <property type="evidence" value="ECO:0007669"/>
    <property type="project" value="UniProtKB-KW"/>
</dbReference>
<feature type="region of interest" description="Disordered" evidence="26">
    <location>
        <begin position="433"/>
        <end position="494"/>
    </location>
</feature>
<keyword evidence="4" id="KW-1032">Host cell membrane</keyword>
<keyword evidence="21" id="KW-0472">Membrane</keyword>
<keyword evidence="10" id="KW-1198">Viral budding</keyword>
<feature type="region of interest" description="Disordered" evidence="26">
    <location>
        <begin position="108"/>
        <end position="130"/>
    </location>
</feature>
<evidence type="ECO:0000256" key="26">
    <source>
        <dbReference type="SAM" id="MobiDB-lite"/>
    </source>
</evidence>
<evidence type="ECO:0000256" key="16">
    <source>
        <dbReference type="ARBA" id="ARBA00022833"/>
    </source>
</evidence>
<evidence type="ECO:0000256" key="23">
    <source>
        <dbReference type="ARBA" id="ARBA00023288"/>
    </source>
</evidence>
<keyword evidence="5" id="KW-0597">Phosphoprotein</keyword>
<keyword evidence="18" id="KW-1043">Host membrane</keyword>
<comment type="subcellular location">
    <subcellularLocation>
        <location evidence="1">Host cell membrane</location>
        <topology evidence="1">Lipid-anchor</topology>
    </subcellularLocation>
    <subcellularLocation>
        <location evidence="25">Virion</location>
    </subcellularLocation>
    <subcellularLocation>
        <location evidence="25">Host cytoplasm</location>
    </subcellularLocation>
    <subcellularLocation>
        <location evidence="25">Host nucleus</location>
    </subcellularLocation>
</comment>
<dbReference type="InterPro" id="IPR036875">
    <property type="entry name" value="Znf_CCHC_sf"/>
</dbReference>
<dbReference type="Pfam" id="PF19317">
    <property type="entry name" value="Gag_p24_C"/>
    <property type="match status" value="1"/>
</dbReference>
<evidence type="ECO:0000256" key="17">
    <source>
        <dbReference type="ARBA" id="ARBA00022844"/>
    </source>
</evidence>
<evidence type="ECO:0000256" key="5">
    <source>
        <dbReference type="ARBA" id="ARBA00022553"/>
    </source>
</evidence>
<evidence type="ECO:0000256" key="6">
    <source>
        <dbReference type="ARBA" id="ARBA00022561"/>
    </source>
</evidence>
<dbReference type="InterPro" id="IPR014817">
    <property type="entry name" value="Gag_p6"/>
</dbReference>
<evidence type="ECO:0000256" key="15">
    <source>
        <dbReference type="ARBA" id="ARBA00022771"/>
    </source>
</evidence>
<dbReference type="GO" id="GO:0039702">
    <property type="term" value="P:viral budding via host ESCRT complex"/>
    <property type="evidence" value="ECO:0007669"/>
    <property type="project" value="UniProtKB-KW"/>
</dbReference>
<dbReference type="SUPFAM" id="SSF47353">
    <property type="entry name" value="Retrovirus capsid dimerization domain-like"/>
    <property type="match status" value="1"/>
</dbReference>
<evidence type="ECO:0000256" key="3">
    <source>
        <dbReference type="ARBA" id="ARBA00022462"/>
    </source>
</evidence>
<sequence>MGARASVLSGGKLDAWEKIRLRPGGKKKYRMKHLVWASRELERFALNPGLLESAEGCQQLLEQLQTTLKTGSEELKSLFNTIATLWCVHQKIEIRDTKEALDKIEEVQNKSQQKTQQTATDTGSSSKVSQNYPIVQNTQGQMVHQPLSPRTLNAWVKVVGEKGFNPEVIPMFSALSEGATPQDLNMMLNIVGGHQAAMQMLKETINEEAVEWDRVHPVHAGPIPPGQMREPRGSDIAGTTSTLQEQIGWMTSNPPIPVGDIYKRWIILGLNKIVRMYSPVSILDIRQGPKEPFRDYVDRFYKTLRAEQATQEVKNWMTETLLVQNANPDCKSILKALGTGATLEEMMTACQGVGGPGHKARVLAEAMSQAHIMMQRGNFKGQKRIKCFNCGKEGHLAKNCRAPRKKGCWKCGKEGHQMRDCTTERQVNFLGKIWPSNKGRPGNFPQSRTEPTAPPAENWGMGEESLLKQEQKDKECPPPSVSLKSLFGNDPLSQ</sequence>
<keyword evidence="22 25" id="KW-1035">Host cytoplasm</keyword>
<dbReference type="Gene3D" id="1.10.1200.30">
    <property type="match status" value="1"/>
</dbReference>
<evidence type="ECO:0000256" key="13">
    <source>
        <dbReference type="ARBA" id="ARBA00022737"/>
    </source>
</evidence>
<evidence type="ECO:0000256" key="2">
    <source>
        <dbReference type="ARBA" id="ARBA00008364"/>
    </source>
</evidence>
<keyword evidence="14" id="KW-0688">Ribosomal frameshifting</keyword>
<dbReference type="InterPro" id="IPR008919">
    <property type="entry name" value="Retrov_capsid_N"/>
</dbReference>
<evidence type="ECO:0000256" key="22">
    <source>
        <dbReference type="ARBA" id="ARBA00023200"/>
    </source>
</evidence>
<dbReference type="GO" id="GO:0075523">
    <property type="term" value="P:viral translational frameshifting"/>
    <property type="evidence" value="ECO:0007669"/>
    <property type="project" value="UniProtKB-KW"/>
</dbReference>
<evidence type="ECO:0000256" key="21">
    <source>
        <dbReference type="ARBA" id="ARBA00023136"/>
    </source>
</evidence>
<dbReference type="Gene3D" id="1.10.150.90">
    <property type="entry name" value="Immunodeficiency lentiviruses, gag gene matrix protein p17"/>
    <property type="match status" value="1"/>
</dbReference>
<evidence type="ECO:0000313" key="29">
    <source>
        <dbReference type="Proteomes" id="UP000181278"/>
    </source>
</evidence>
<evidence type="ECO:0000256" key="12">
    <source>
        <dbReference type="ARBA" id="ARBA00022723"/>
    </source>
</evidence>
<evidence type="ECO:0000256" key="25">
    <source>
        <dbReference type="RuleBase" id="RU004487"/>
    </source>
</evidence>
<evidence type="ECO:0000256" key="20">
    <source>
        <dbReference type="ARBA" id="ARBA00023086"/>
    </source>
</evidence>
<reference evidence="28 29" key="1">
    <citation type="submission" date="2006-03" db="EMBL/GenBank/DDBJ databases">
        <title>Chatacterization of drug-resistance mutation profile kinetics in HIV-1 with infectious molecular clones.</title>
        <authorList>
            <person name="Sakamoto Y."/>
            <person name="Takekawa N."/>
            <person name="Hashimoto H."/>
            <person name="Matsuda M."/>
            <person name="Nishizawa M."/>
            <person name="Sugiura W."/>
            <person name="Tatsumi M."/>
        </authorList>
    </citation>
    <scope>NUCLEOTIDE SEQUENCE [LARGE SCALE GENOMIC DNA]</scope>
    <source>
        <strain evidence="28">DR2594</strain>
    </source>
</reference>
<dbReference type="Proteomes" id="UP000181278">
    <property type="component" value="Genome"/>
</dbReference>
<evidence type="ECO:0000256" key="24">
    <source>
        <dbReference type="PROSITE-ProRule" id="PRU00047"/>
    </source>
</evidence>
<reference evidence="28 29" key="2">
    <citation type="submission" date="2006-03" db="EMBL/GenBank/DDBJ databases">
        <title>Construction and characterization of HIV-1 subtype A and CRF01_AE infectious molecular clones.</title>
        <authorList>
            <person name="Sakamoto Y."/>
            <person name="Takekawa N."/>
            <person name="Tatsumi M."/>
        </authorList>
    </citation>
    <scope>NUCLEOTIDE SEQUENCE [LARGE SCALE GENOMIC DNA]</scope>
    <source>
        <strain evidence="28">DR2594</strain>
    </source>
</reference>
<dbReference type="InterPro" id="IPR010999">
    <property type="entry name" value="Retrovr_matrix"/>
</dbReference>